<dbReference type="InterPro" id="IPR000836">
    <property type="entry name" value="PRTase_dom"/>
</dbReference>
<comment type="similarity">
    <text evidence="1">Belongs to the ComF/GntX family.</text>
</comment>
<evidence type="ECO:0000256" key="1">
    <source>
        <dbReference type="ARBA" id="ARBA00008007"/>
    </source>
</evidence>
<dbReference type="GeneID" id="98915285"/>
<name>A0A4R3Z1N6_9FIRM</name>
<evidence type="ECO:0000313" key="3">
    <source>
        <dbReference type="EMBL" id="TCV99650.1"/>
    </source>
</evidence>
<dbReference type="SUPFAM" id="SSF53271">
    <property type="entry name" value="PRTase-like"/>
    <property type="match status" value="1"/>
</dbReference>
<dbReference type="CDD" id="cd06223">
    <property type="entry name" value="PRTases_typeI"/>
    <property type="match status" value="1"/>
</dbReference>
<evidence type="ECO:0000313" key="4">
    <source>
        <dbReference type="Proteomes" id="UP000295515"/>
    </source>
</evidence>
<feature type="domain" description="Phosphoribosyltransferase" evidence="2">
    <location>
        <begin position="115"/>
        <end position="212"/>
    </location>
</feature>
<dbReference type="InterPro" id="IPR051910">
    <property type="entry name" value="ComF/GntX_DNA_util-trans"/>
</dbReference>
<dbReference type="PANTHER" id="PTHR47505:SF1">
    <property type="entry name" value="DNA UTILIZATION PROTEIN YHGH"/>
    <property type="match status" value="1"/>
</dbReference>
<gene>
    <name evidence="3" type="ORF">EDD60_10891</name>
</gene>
<dbReference type="InterPro" id="IPR029057">
    <property type="entry name" value="PRTase-like"/>
</dbReference>
<protein>
    <submittedName>
        <fullName evidence="3">ComF family protein</fullName>
    </submittedName>
</protein>
<dbReference type="AlphaFoldDB" id="A0A4R3Z1N6"/>
<reference evidence="3 4" key="1">
    <citation type="submission" date="2019-03" db="EMBL/GenBank/DDBJ databases">
        <title>Genomic Encyclopedia of Type Strains, Phase IV (KMG-IV): sequencing the most valuable type-strain genomes for metagenomic binning, comparative biology and taxonomic classification.</title>
        <authorList>
            <person name="Goeker M."/>
        </authorList>
    </citation>
    <scope>NUCLEOTIDE SEQUENCE [LARGE SCALE GENOMIC DNA]</scope>
    <source>
        <strain evidence="3 4">DSM 29487</strain>
    </source>
</reference>
<accession>A0A4R3Z1N6</accession>
<dbReference type="Proteomes" id="UP000295515">
    <property type="component" value="Unassembled WGS sequence"/>
</dbReference>
<organism evidence="3 4">
    <name type="scientific">Longibaculum muris</name>
    <dbReference type="NCBI Taxonomy" id="1796628"/>
    <lineage>
        <taxon>Bacteria</taxon>
        <taxon>Bacillati</taxon>
        <taxon>Bacillota</taxon>
        <taxon>Erysipelotrichia</taxon>
        <taxon>Erysipelotrichales</taxon>
        <taxon>Coprobacillaceae</taxon>
        <taxon>Longibaculum</taxon>
    </lineage>
</organism>
<sequence length="217" mass="25595">MYSKHQETKFHRCLICSKAPLTNISLFALLHPLPLCYKCLQKFEIIDLNIAFHHYPMRILYHYNEFFRGLLFQYKGLYDYALKDAFLCLYRQELEQKYRNYVIVVAPSSKEDNQKRGFSPIETIAQTFSHQVFTGLYKTQKYKQSDLSYQERQQVHQKINIRDGEMLRGKKVLILDDVVTSGSTLLTCLNLVLKYAPQKVEFLVLSTKQDEEGLKFV</sequence>
<proteinExistence type="inferred from homology"/>
<dbReference type="Pfam" id="PF00156">
    <property type="entry name" value="Pribosyltran"/>
    <property type="match status" value="1"/>
</dbReference>
<comment type="caution">
    <text evidence="3">The sequence shown here is derived from an EMBL/GenBank/DDBJ whole genome shotgun (WGS) entry which is preliminary data.</text>
</comment>
<dbReference type="PANTHER" id="PTHR47505">
    <property type="entry name" value="DNA UTILIZATION PROTEIN YHGH"/>
    <property type="match status" value="1"/>
</dbReference>
<dbReference type="Gene3D" id="3.40.50.2020">
    <property type="match status" value="1"/>
</dbReference>
<evidence type="ECO:0000259" key="2">
    <source>
        <dbReference type="Pfam" id="PF00156"/>
    </source>
</evidence>
<keyword evidence="4" id="KW-1185">Reference proteome</keyword>
<dbReference type="EMBL" id="SMCQ01000008">
    <property type="protein sequence ID" value="TCV99650.1"/>
    <property type="molecule type" value="Genomic_DNA"/>
</dbReference>
<dbReference type="RefSeq" id="WP_082787399.1">
    <property type="nucleotide sequence ID" value="NZ_JANKBF010000025.1"/>
</dbReference>